<keyword evidence="3" id="KW-1185">Reference proteome</keyword>
<sequence length="255" mass="27388">MWKNLILLLIIIIATFSNLSFAIATLKWRGDKLFDGFQGEKSYTFEIFSNHSSHSSLEKRQSSCPSSFKCPGTDLCCESVCASTCGSSLCCPPDSSCCIDKSGCCPTGTSCCGNGFCCPLDSSCCGENHCCLLGASCCGGKRCCPPDFQCCEGDCCLPDELCSNGLCVPLSTSTSPTPTTGPTDNPKLPKPPKLPKLPDDSTKCFPNISSTDISSLDPSFTPLNCTSNTSSYSFPLSSRFSFFYSLFFFLFIFLL</sequence>
<comment type="caution">
    <text evidence="2">The sequence shown here is derived from an EMBL/GenBank/DDBJ whole genome shotgun (WGS) entry which is preliminary data.</text>
</comment>
<dbReference type="OrthoDB" id="2358911at2759"/>
<evidence type="ECO:0008006" key="4">
    <source>
        <dbReference type="Google" id="ProtNLM"/>
    </source>
</evidence>
<feature type="compositionally biased region" description="Low complexity" evidence="1">
    <location>
        <begin position="173"/>
        <end position="183"/>
    </location>
</feature>
<gene>
    <name evidence="2" type="ORF">C1645_778699</name>
</gene>
<evidence type="ECO:0000313" key="3">
    <source>
        <dbReference type="Proteomes" id="UP000265703"/>
    </source>
</evidence>
<accession>A0A397SKZ8</accession>
<organism evidence="2 3">
    <name type="scientific">Glomus cerebriforme</name>
    <dbReference type="NCBI Taxonomy" id="658196"/>
    <lineage>
        <taxon>Eukaryota</taxon>
        <taxon>Fungi</taxon>
        <taxon>Fungi incertae sedis</taxon>
        <taxon>Mucoromycota</taxon>
        <taxon>Glomeromycotina</taxon>
        <taxon>Glomeromycetes</taxon>
        <taxon>Glomerales</taxon>
        <taxon>Glomeraceae</taxon>
        <taxon>Glomus</taxon>
    </lineage>
</organism>
<proteinExistence type="predicted"/>
<evidence type="ECO:0000256" key="1">
    <source>
        <dbReference type="SAM" id="MobiDB-lite"/>
    </source>
</evidence>
<evidence type="ECO:0000313" key="2">
    <source>
        <dbReference type="EMBL" id="RIA86813.1"/>
    </source>
</evidence>
<protein>
    <recommendedName>
        <fullName evidence="4">Granulins domain-containing protein</fullName>
    </recommendedName>
</protein>
<name>A0A397SKZ8_9GLOM</name>
<feature type="region of interest" description="Disordered" evidence="1">
    <location>
        <begin position="173"/>
        <end position="199"/>
    </location>
</feature>
<dbReference type="Proteomes" id="UP000265703">
    <property type="component" value="Unassembled WGS sequence"/>
</dbReference>
<reference evidence="2 3" key="1">
    <citation type="submission" date="2018-06" db="EMBL/GenBank/DDBJ databases">
        <title>Comparative genomics reveals the genomic features of Rhizophagus irregularis, R. cerebriforme, R. diaphanum and Gigaspora rosea, and their symbiotic lifestyle signature.</title>
        <authorList>
            <person name="Morin E."/>
            <person name="San Clemente H."/>
            <person name="Chen E.C.H."/>
            <person name="De La Providencia I."/>
            <person name="Hainaut M."/>
            <person name="Kuo A."/>
            <person name="Kohler A."/>
            <person name="Murat C."/>
            <person name="Tang N."/>
            <person name="Roy S."/>
            <person name="Loubradou J."/>
            <person name="Henrissat B."/>
            <person name="Grigoriev I.V."/>
            <person name="Corradi N."/>
            <person name="Roux C."/>
            <person name="Martin F.M."/>
        </authorList>
    </citation>
    <scope>NUCLEOTIDE SEQUENCE [LARGE SCALE GENOMIC DNA]</scope>
    <source>
        <strain evidence="2 3">DAOM 227022</strain>
    </source>
</reference>
<dbReference type="AlphaFoldDB" id="A0A397SKZ8"/>
<dbReference type="EMBL" id="QKYT01000342">
    <property type="protein sequence ID" value="RIA86813.1"/>
    <property type="molecule type" value="Genomic_DNA"/>
</dbReference>